<evidence type="ECO:0000256" key="13">
    <source>
        <dbReference type="ARBA" id="ARBA00023180"/>
    </source>
</evidence>
<reference evidence="20" key="2">
    <citation type="submission" date="2025-09" db="UniProtKB">
        <authorList>
            <consortium name="Ensembl"/>
        </authorList>
    </citation>
    <scope>IDENTIFICATION</scope>
</reference>
<dbReference type="GO" id="GO:0005509">
    <property type="term" value="F:calcium ion binding"/>
    <property type="evidence" value="ECO:0007669"/>
    <property type="project" value="UniProtKB-UniRule"/>
</dbReference>
<dbReference type="Gene3D" id="4.10.900.10">
    <property type="entry name" value="TCF3-CBD (Catenin binding domain)"/>
    <property type="match status" value="1"/>
</dbReference>
<dbReference type="GO" id="GO:0030057">
    <property type="term" value="C:desmosome"/>
    <property type="evidence" value="ECO:0007669"/>
    <property type="project" value="UniProtKB-SubCell"/>
</dbReference>
<evidence type="ECO:0000256" key="18">
    <source>
        <dbReference type="SAM" id="SignalP"/>
    </source>
</evidence>
<sequence length="867" mass="95811">MAKAVIFNVCLALILTGVESCFIPSLLYVPVPQIIPVGYEITRVNVASCASVTSNDRAFAVWSNGSVTATTVVEVSSKGRTFSVWAQHSSGSHMQMDVNLIASAQMSRQPNDVLKRYKRRWSPPPFNILENDPGPYPRDIERLVSDTEAVHRVYYTLTGPGYDKYPEGVFKFDSNTGMLTVLKAVDREEFPQFALIARVFDRTTRQETDDPLGVFVTVDDQNDNAPQFRGQMQFTVPEKSKAGTIMGTVNATDRDQKGTDHVKIRYSLLTELDRFAINPTTGVITTATNTLDREAQEMYNVIVQIKDMDGAANGLFTTGTATITLSDINDNPPTFTKKLYEATANENEINKLILRMPVEDKDLKNTPNWKSKFIITKGNENGNFRMETEPTTNEGLLYIAKPLNFEKSQKLRLEVMARNEAELTGTTAKWEIVPVDLTVGDVDEGPEFTAPTIRFTVKENTPNGTLIGTYKAIDPETKSSDGIKYYKIMDPAAWINVDRNTGELRVANTIDRESNFVKNGNYNITMRAVDATSKTGTGTVIIQVEDVNDNVPIIVPPGERVICEKEGELGSVLLVAEDMDESPFKGPFTFSLPDNIDGKWSVTRFNDTAATLRQVKDLPLKIHRVPVEVKDLQGNGKIQTVNIRICQCRNGACLTKPWSASLGPMGWLALLLPLLLLLLLLLLLACFCTTKPDLQILEDTTDSGGILIKSNTEAPGEEVDASLIKVPLADSEIKGSVANQDWQVKGSTIGRQDTTLYKTGFGNTETEFFSGHYDSRYGAQQMNYDANFLSTWQTNGRYLHQKLTYFGGEEDGRYADDIIHQYGFEGVGSAAGSVGCCSDDGGNNENLDFLNTLGPKFKNLAAVSKKT</sequence>
<keyword evidence="13" id="KW-0325">Glycoprotein</keyword>
<evidence type="ECO:0000256" key="17">
    <source>
        <dbReference type="SAM" id="Phobius"/>
    </source>
</evidence>
<feature type="chain" id="PRO_5018590066" evidence="18">
    <location>
        <begin position="21"/>
        <end position="867"/>
    </location>
</feature>
<keyword evidence="5" id="KW-0479">Metal-binding</keyword>
<evidence type="ECO:0000256" key="10">
    <source>
        <dbReference type="ARBA" id="ARBA00022949"/>
    </source>
</evidence>
<comment type="subcellular location">
    <subcellularLocation>
        <location evidence="2">Cell junction</location>
        <location evidence="2">Desmosome</location>
    </subcellularLocation>
    <subcellularLocation>
        <location evidence="1 15">Cell membrane</location>
        <topology evidence="1 15">Single-pass type I membrane protein</topology>
    </subcellularLocation>
</comment>
<dbReference type="InterPro" id="IPR015919">
    <property type="entry name" value="Cadherin-like_sf"/>
</dbReference>
<dbReference type="InterPro" id="IPR014868">
    <property type="entry name" value="Cadherin_pro_dom"/>
</dbReference>
<dbReference type="GO" id="GO:0060047">
    <property type="term" value="P:heart contraction"/>
    <property type="evidence" value="ECO:0007669"/>
    <property type="project" value="Ensembl"/>
</dbReference>
<dbReference type="GO" id="GO:0045296">
    <property type="term" value="F:cadherin binding"/>
    <property type="evidence" value="ECO:0007669"/>
    <property type="project" value="TreeGrafter"/>
</dbReference>
<dbReference type="GeneID" id="109521332"/>
<keyword evidence="11 17" id="KW-1133">Transmembrane helix</keyword>
<dbReference type="STRING" id="109280.ENSHCOP00000017118"/>
<dbReference type="Pfam" id="PF00028">
    <property type="entry name" value="Cadherin"/>
    <property type="match status" value="4"/>
</dbReference>
<dbReference type="FunFam" id="2.60.40.60:FF:000020">
    <property type="entry name" value="Dachsous cadherin-related 1b"/>
    <property type="match status" value="1"/>
</dbReference>
<dbReference type="FunFam" id="2.60.40.60:FF:000019">
    <property type="entry name" value="Cadherin 2"/>
    <property type="match status" value="1"/>
</dbReference>
<dbReference type="GO" id="GO:0016342">
    <property type="term" value="C:catenin complex"/>
    <property type="evidence" value="ECO:0007669"/>
    <property type="project" value="TreeGrafter"/>
</dbReference>
<evidence type="ECO:0000256" key="3">
    <source>
        <dbReference type="ARBA" id="ARBA00022475"/>
    </source>
</evidence>
<feature type="domain" description="Cadherin" evidence="19">
    <location>
        <begin position="449"/>
        <end position="554"/>
    </location>
</feature>
<dbReference type="GO" id="GO:0016339">
    <property type="term" value="P:calcium-dependent cell-cell adhesion via plasma membrane cell adhesion molecules"/>
    <property type="evidence" value="ECO:0007669"/>
    <property type="project" value="TreeGrafter"/>
</dbReference>
<keyword evidence="6 18" id="KW-0732">Signal</keyword>
<feature type="transmembrane region" description="Helical" evidence="17">
    <location>
        <begin position="665"/>
        <end position="687"/>
    </location>
</feature>
<evidence type="ECO:0000313" key="21">
    <source>
        <dbReference type="Proteomes" id="UP000264820"/>
    </source>
</evidence>
<dbReference type="OrthoDB" id="6079678at2759"/>
<reference evidence="20" key="1">
    <citation type="submission" date="2025-08" db="UniProtKB">
        <authorList>
            <consortium name="Ensembl"/>
        </authorList>
    </citation>
    <scope>IDENTIFICATION</scope>
</reference>
<dbReference type="PROSITE" id="PS00232">
    <property type="entry name" value="CADHERIN_1"/>
    <property type="match status" value="2"/>
</dbReference>
<feature type="signal peptide" evidence="18">
    <location>
        <begin position="1"/>
        <end position="20"/>
    </location>
</feature>
<dbReference type="FunFam" id="2.60.40.60:FF:000027">
    <property type="entry name" value="Cadherin 2"/>
    <property type="match status" value="1"/>
</dbReference>
<evidence type="ECO:0000256" key="1">
    <source>
        <dbReference type="ARBA" id="ARBA00004251"/>
    </source>
</evidence>
<keyword evidence="21" id="KW-1185">Reference proteome</keyword>
<feature type="domain" description="Cadherin" evidence="19">
    <location>
        <begin position="331"/>
        <end position="448"/>
    </location>
</feature>
<evidence type="ECO:0000256" key="4">
    <source>
        <dbReference type="ARBA" id="ARBA00022692"/>
    </source>
</evidence>
<dbReference type="InterPro" id="IPR039808">
    <property type="entry name" value="Cadherin"/>
</dbReference>
<evidence type="ECO:0000313" key="20">
    <source>
        <dbReference type="Ensembl" id="ENSHCOP00000017118.1"/>
    </source>
</evidence>
<proteinExistence type="predicted"/>
<dbReference type="OMA" id="VTICRHE"/>
<dbReference type="GO" id="GO:0000902">
    <property type="term" value="P:cell morphogenesis"/>
    <property type="evidence" value="ECO:0007669"/>
    <property type="project" value="TreeGrafter"/>
</dbReference>
<dbReference type="GO" id="GO:0003007">
    <property type="term" value="P:heart morphogenesis"/>
    <property type="evidence" value="ECO:0007669"/>
    <property type="project" value="Ensembl"/>
</dbReference>
<evidence type="ECO:0000256" key="11">
    <source>
        <dbReference type="ARBA" id="ARBA00022989"/>
    </source>
</evidence>
<dbReference type="RefSeq" id="XP_019734708.1">
    <property type="nucleotide sequence ID" value="XM_019879149.1"/>
</dbReference>
<keyword evidence="3" id="KW-1003">Cell membrane</keyword>
<dbReference type="AlphaFoldDB" id="A0A3Q2YHX4"/>
<accession>A0A3Q2YHX4</accession>
<dbReference type="InterPro" id="IPR009122">
    <property type="entry name" value="Desmosomal_cadherin"/>
</dbReference>
<name>A0A3Q2YHX4_HIPCM</name>
<dbReference type="KEGG" id="hcq:109521332"/>
<dbReference type="CTD" id="560091"/>
<dbReference type="InterPro" id="IPR020894">
    <property type="entry name" value="Cadherin_CS"/>
</dbReference>
<evidence type="ECO:0000256" key="14">
    <source>
        <dbReference type="PROSITE-ProRule" id="PRU00043"/>
    </source>
</evidence>
<dbReference type="SUPFAM" id="SSF49313">
    <property type="entry name" value="Cadherin-like"/>
    <property type="match status" value="6"/>
</dbReference>
<keyword evidence="9 15" id="KW-0130">Cell adhesion</keyword>
<dbReference type="GO" id="GO:0007156">
    <property type="term" value="P:homophilic cell adhesion via plasma membrane adhesion molecules"/>
    <property type="evidence" value="ECO:0007669"/>
    <property type="project" value="InterPro"/>
</dbReference>
<feature type="domain" description="Cadherin" evidence="19">
    <location>
        <begin position="120"/>
        <end position="228"/>
    </location>
</feature>
<dbReference type="GO" id="GO:0034332">
    <property type="term" value="P:adherens junction organization"/>
    <property type="evidence" value="ECO:0007669"/>
    <property type="project" value="TreeGrafter"/>
</dbReference>
<dbReference type="GO" id="GO:0008013">
    <property type="term" value="F:beta-catenin binding"/>
    <property type="evidence" value="ECO:0007669"/>
    <property type="project" value="TreeGrafter"/>
</dbReference>
<evidence type="ECO:0000256" key="2">
    <source>
        <dbReference type="ARBA" id="ARBA00004568"/>
    </source>
</evidence>
<dbReference type="PANTHER" id="PTHR24027:SF422">
    <property type="entry name" value="CADHERIN DOMAIN-CONTAINING PROTEIN"/>
    <property type="match status" value="1"/>
</dbReference>
<dbReference type="PRINTS" id="PR01818">
    <property type="entry name" value="DESMOCADHERN"/>
</dbReference>
<keyword evidence="12 17" id="KW-0472">Membrane</keyword>
<dbReference type="GeneTree" id="ENSGT01030000234624"/>
<evidence type="ECO:0000256" key="8">
    <source>
        <dbReference type="ARBA" id="ARBA00022837"/>
    </source>
</evidence>
<keyword evidence="7" id="KW-0677">Repeat</keyword>
<evidence type="ECO:0000256" key="15">
    <source>
        <dbReference type="RuleBase" id="RU003318"/>
    </source>
</evidence>
<dbReference type="PRINTS" id="PR00205">
    <property type="entry name" value="CADHERIN"/>
</dbReference>
<keyword evidence="10" id="KW-0965">Cell junction</keyword>
<evidence type="ECO:0000256" key="12">
    <source>
        <dbReference type="ARBA" id="ARBA00023136"/>
    </source>
</evidence>
<keyword evidence="8 14" id="KW-0106">Calcium</keyword>
<organism evidence="20 21">
    <name type="scientific">Hippocampus comes</name>
    <name type="common">Tiger tail seahorse</name>
    <dbReference type="NCBI Taxonomy" id="109280"/>
    <lineage>
        <taxon>Eukaryota</taxon>
        <taxon>Metazoa</taxon>
        <taxon>Chordata</taxon>
        <taxon>Craniata</taxon>
        <taxon>Vertebrata</taxon>
        <taxon>Euteleostomi</taxon>
        <taxon>Actinopterygii</taxon>
        <taxon>Neopterygii</taxon>
        <taxon>Teleostei</taxon>
        <taxon>Neoteleostei</taxon>
        <taxon>Acanthomorphata</taxon>
        <taxon>Syngnathiaria</taxon>
        <taxon>Syngnathiformes</taxon>
        <taxon>Syngnathoidei</taxon>
        <taxon>Syngnathidae</taxon>
        <taxon>Hippocampus</taxon>
    </lineage>
</organism>
<evidence type="ECO:0000256" key="5">
    <source>
        <dbReference type="ARBA" id="ARBA00022723"/>
    </source>
</evidence>
<dbReference type="GO" id="GO:0060027">
    <property type="term" value="P:convergent extension involved in gastrulation"/>
    <property type="evidence" value="ECO:0007669"/>
    <property type="project" value="Ensembl"/>
</dbReference>
<evidence type="ECO:0000256" key="9">
    <source>
        <dbReference type="ARBA" id="ARBA00022889"/>
    </source>
</evidence>
<dbReference type="GO" id="GO:0016477">
    <property type="term" value="P:cell migration"/>
    <property type="evidence" value="ECO:0007669"/>
    <property type="project" value="TreeGrafter"/>
</dbReference>
<dbReference type="GO" id="GO:0005912">
    <property type="term" value="C:adherens junction"/>
    <property type="evidence" value="ECO:0007669"/>
    <property type="project" value="TreeGrafter"/>
</dbReference>
<feature type="domain" description="Cadherin" evidence="19">
    <location>
        <begin position="228"/>
        <end position="335"/>
    </location>
</feature>
<evidence type="ECO:0000259" key="19">
    <source>
        <dbReference type="PROSITE" id="PS50268"/>
    </source>
</evidence>
<dbReference type="CDD" id="cd11304">
    <property type="entry name" value="Cadherin_repeat"/>
    <property type="match status" value="3"/>
</dbReference>
<evidence type="ECO:0000256" key="7">
    <source>
        <dbReference type="ARBA" id="ARBA00022737"/>
    </source>
</evidence>
<dbReference type="PROSITE" id="PS50268">
    <property type="entry name" value="CADHERIN_2"/>
    <property type="match status" value="4"/>
</dbReference>
<dbReference type="Proteomes" id="UP000264820">
    <property type="component" value="Unplaced"/>
</dbReference>
<dbReference type="Pfam" id="PF01049">
    <property type="entry name" value="CADH_Y-type_LIR"/>
    <property type="match status" value="1"/>
</dbReference>
<dbReference type="InterPro" id="IPR027397">
    <property type="entry name" value="Catenin-bd_sf"/>
</dbReference>
<keyword evidence="4 15" id="KW-0812">Transmembrane</keyword>
<comment type="function">
    <text evidence="16">A component of desmosome cell-cell junctions which are required for positive regulation of cellular adhesion. Involved in the interaction of plaque proteins and intermediate filaments mediating cell-cell adhesion.</text>
</comment>
<dbReference type="Ensembl" id="ENSHCOT00000025399.1">
    <property type="protein sequence ID" value="ENSHCOP00000017118.1"/>
    <property type="gene ID" value="ENSHCOG00000020948.1"/>
</dbReference>
<dbReference type="PANTHER" id="PTHR24027">
    <property type="entry name" value="CADHERIN-23"/>
    <property type="match status" value="1"/>
</dbReference>
<dbReference type="SMART" id="SM01055">
    <property type="entry name" value="Cadherin_pro"/>
    <property type="match status" value="1"/>
</dbReference>
<dbReference type="SMART" id="SM00112">
    <property type="entry name" value="CA"/>
    <property type="match status" value="4"/>
</dbReference>
<evidence type="ECO:0000256" key="16">
    <source>
        <dbReference type="RuleBase" id="RU004358"/>
    </source>
</evidence>
<dbReference type="Gene3D" id="2.60.40.60">
    <property type="entry name" value="Cadherins"/>
    <property type="match status" value="5"/>
</dbReference>
<protein>
    <submittedName>
        <fullName evidence="20">Desmocollin 2 like</fullName>
    </submittedName>
</protein>
<dbReference type="GO" id="GO:0055113">
    <property type="term" value="P:epiboly involved in gastrulation with mouth forming second"/>
    <property type="evidence" value="ECO:0007669"/>
    <property type="project" value="Ensembl"/>
</dbReference>
<dbReference type="GO" id="GO:0044331">
    <property type="term" value="P:cell-cell adhesion mediated by cadherin"/>
    <property type="evidence" value="ECO:0007669"/>
    <property type="project" value="TreeGrafter"/>
</dbReference>
<dbReference type="GO" id="GO:0002159">
    <property type="term" value="P:desmosome assembly"/>
    <property type="evidence" value="ECO:0007669"/>
    <property type="project" value="Ensembl"/>
</dbReference>
<dbReference type="InterPro" id="IPR002126">
    <property type="entry name" value="Cadherin-like_dom"/>
</dbReference>
<evidence type="ECO:0000256" key="6">
    <source>
        <dbReference type="ARBA" id="ARBA00022729"/>
    </source>
</evidence>
<dbReference type="FunFam" id="2.60.40.60:FF:000011">
    <property type="entry name" value="Cadherin 1"/>
    <property type="match status" value="1"/>
</dbReference>
<dbReference type="InterPro" id="IPR000233">
    <property type="entry name" value="Cadherin_Y-type_LIR"/>
</dbReference>